<gene>
    <name evidence="5" type="ORF">TWF694_007327</name>
</gene>
<proteinExistence type="predicted"/>
<evidence type="ECO:0000259" key="4">
    <source>
        <dbReference type="Pfam" id="PF04478"/>
    </source>
</evidence>
<keyword evidence="2" id="KW-0472">Membrane</keyword>
<evidence type="ECO:0000256" key="2">
    <source>
        <dbReference type="SAM" id="Phobius"/>
    </source>
</evidence>
<feature type="region of interest" description="Disordered" evidence="1">
    <location>
        <begin position="500"/>
        <end position="525"/>
    </location>
</feature>
<feature type="signal peptide" evidence="3">
    <location>
        <begin position="1"/>
        <end position="26"/>
    </location>
</feature>
<dbReference type="Proteomes" id="UP001365542">
    <property type="component" value="Unassembled WGS sequence"/>
</dbReference>
<accession>A0AAV9XHD8</accession>
<evidence type="ECO:0000256" key="1">
    <source>
        <dbReference type="SAM" id="MobiDB-lite"/>
    </source>
</evidence>
<comment type="caution">
    <text evidence="5">The sequence shown here is derived from an EMBL/GenBank/DDBJ whole genome shotgun (WGS) entry which is preliminary data.</text>
</comment>
<feature type="chain" id="PRO_5043597677" description="Mid2 domain-containing protein" evidence="3">
    <location>
        <begin position="27"/>
        <end position="589"/>
    </location>
</feature>
<dbReference type="EMBL" id="JAVHJO010000003">
    <property type="protein sequence ID" value="KAK6541520.1"/>
    <property type="molecule type" value="Genomic_DNA"/>
</dbReference>
<keyword evidence="3" id="KW-0732">Signal</keyword>
<evidence type="ECO:0000313" key="6">
    <source>
        <dbReference type="Proteomes" id="UP001365542"/>
    </source>
</evidence>
<keyword evidence="2" id="KW-0812">Transmembrane</keyword>
<protein>
    <recommendedName>
        <fullName evidence="4">Mid2 domain-containing protein</fullName>
    </recommendedName>
</protein>
<evidence type="ECO:0000313" key="5">
    <source>
        <dbReference type="EMBL" id="KAK6541520.1"/>
    </source>
</evidence>
<dbReference type="InterPro" id="IPR007567">
    <property type="entry name" value="Mid2_dom"/>
</dbReference>
<feature type="transmembrane region" description="Helical" evidence="2">
    <location>
        <begin position="532"/>
        <end position="555"/>
    </location>
</feature>
<keyword evidence="2" id="KW-1133">Transmembrane helix</keyword>
<reference evidence="5 6" key="1">
    <citation type="submission" date="2019-10" db="EMBL/GenBank/DDBJ databases">
        <authorList>
            <person name="Palmer J.M."/>
        </authorList>
    </citation>
    <scope>NUCLEOTIDE SEQUENCE [LARGE SCALE GENOMIC DNA]</scope>
    <source>
        <strain evidence="5 6">TWF694</strain>
    </source>
</reference>
<organism evidence="5 6">
    <name type="scientific">Orbilia ellipsospora</name>
    <dbReference type="NCBI Taxonomy" id="2528407"/>
    <lineage>
        <taxon>Eukaryota</taxon>
        <taxon>Fungi</taxon>
        <taxon>Dikarya</taxon>
        <taxon>Ascomycota</taxon>
        <taxon>Pezizomycotina</taxon>
        <taxon>Orbiliomycetes</taxon>
        <taxon>Orbiliales</taxon>
        <taxon>Orbiliaceae</taxon>
        <taxon>Orbilia</taxon>
    </lineage>
</organism>
<keyword evidence="6" id="KW-1185">Reference proteome</keyword>
<dbReference type="Pfam" id="PF04478">
    <property type="entry name" value="Mid2"/>
    <property type="match status" value="1"/>
</dbReference>
<sequence>MLYFRALHVAVWATSLLAVLSNPTGAELSLRGPPGVSASDIMREVRRSLSQHSLEKRAPTTVKNSTSMAKRWNSATLLKFARSEEAKNDTTEFSGSVDVVCTTCYLHASMTASATVNGVFNLTQDIDSVRGAVNNVTNATLSFIQKYATSLSTSFDKNNFDLADLELPPIPVDYDITTPQLPGAYLTFEFDGFEIYLAMNTIFSAGVTYVINLYSLPSPIGLQLTQDLFIGVVPSIDLILSADSEINISSGFHIKFDDGFILETGLFGNNVTQTAKNGGAFEFLPVTVESAGVVLKAVIRLEVRAGYEISTAPFFLLAGGIADGLELTASSGIEVSVWANIAELATNVTLYPNSNGDNNCKLEVQESYQNAVGGAAGATVAVAGYEWGPSPETSIPIWGVTFTQCAIQGSSTSSAAVQAASGSTTTTLSTAATYIATQCVSTGLIDCPVSLQSTTKVVAEETLVTAVASGSKATYPPTTESTVGSTSTFGTGAQSLFVTSGPSATGSNGSGSGSGSGGSDSGGNDDNKNRKIILGVCIGLGVPILIAIVAAFLLWQKRRNQTAEAGAAGDAASDTPDKTPQATVEPKTI</sequence>
<feature type="domain" description="Mid2" evidence="4">
    <location>
        <begin position="526"/>
        <end position="554"/>
    </location>
</feature>
<feature type="compositionally biased region" description="Gly residues" evidence="1">
    <location>
        <begin position="508"/>
        <end position="521"/>
    </location>
</feature>
<feature type="region of interest" description="Disordered" evidence="1">
    <location>
        <begin position="564"/>
        <end position="589"/>
    </location>
</feature>
<name>A0AAV9XHD8_9PEZI</name>
<evidence type="ECO:0000256" key="3">
    <source>
        <dbReference type="SAM" id="SignalP"/>
    </source>
</evidence>
<dbReference type="AlphaFoldDB" id="A0AAV9XHD8"/>